<dbReference type="EMBL" id="BART01036431">
    <property type="protein sequence ID" value="GAH10894.1"/>
    <property type="molecule type" value="Genomic_DNA"/>
</dbReference>
<organism evidence="1">
    <name type="scientific">marine sediment metagenome</name>
    <dbReference type="NCBI Taxonomy" id="412755"/>
    <lineage>
        <taxon>unclassified sequences</taxon>
        <taxon>metagenomes</taxon>
        <taxon>ecological metagenomes</taxon>
    </lineage>
</organism>
<dbReference type="AlphaFoldDB" id="X1E146"/>
<comment type="caution">
    <text evidence="1">The sequence shown here is derived from an EMBL/GenBank/DDBJ whole genome shotgun (WGS) entry which is preliminary data.</text>
</comment>
<gene>
    <name evidence="1" type="ORF">S01H4_61442</name>
</gene>
<name>X1E146_9ZZZZ</name>
<evidence type="ECO:0000313" key="1">
    <source>
        <dbReference type="EMBL" id="GAH10894.1"/>
    </source>
</evidence>
<sequence length="73" mass="8389">MLNRETDLLKEAEELENQSKIAERDKNYELAISVLMQAKDNYSKLGLNGQVSIIIKEIVRLRRLKGDEKGSIQ</sequence>
<evidence type="ECO:0008006" key="2">
    <source>
        <dbReference type="Google" id="ProtNLM"/>
    </source>
</evidence>
<feature type="non-terminal residue" evidence="1">
    <location>
        <position position="73"/>
    </location>
</feature>
<accession>X1E146</accession>
<proteinExistence type="predicted"/>
<protein>
    <recommendedName>
        <fullName evidence="2">UVR domain-containing protein</fullName>
    </recommendedName>
</protein>
<reference evidence="1" key="1">
    <citation type="journal article" date="2014" name="Front. Microbiol.">
        <title>High frequency of phylogenetically diverse reductive dehalogenase-homologous genes in deep subseafloor sedimentary metagenomes.</title>
        <authorList>
            <person name="Kawai M."/>
            <person name="Futagami T."/>
            <person name="Toyoda A."/>
            <person name="Takaki Y."/>
            <person name="Nishi S."/>
            <person name="Hori S."/>
            <person name="Arai W."/>
            <person name="Tsubouchi T."/>
            <person name="Morono Y."/>
            <person name="Uchiyama I."/>
            <person name="Ito T."/>
            <person name="Fujiyama A."/>
            <person name="Inagaki F."/>
            <person name="Takami H."/>
        </authorList>
    </citation>
    <scope>NUCLEOTIDE SEQUENCE</scope>
    <source>
        <strain evidence="1">Expedition CK06-06</strain>
    </source>
</reference>